<dbReference type="EC" id="4.2.1.115" evidence="3"/>
<dbReference type="Pfam" id="PF02719">
    <property type="entry name" value="Polysacc_synt_2"/>
    <property type="match status" value="1"/>
</dbReference>
<proteinExistence type="inferred from homology"/>
<dbReference type="SUPFAM" id="SSF51735">
    <property type="entry name" value="NAD(P)-binding Rossmann-fold domains"/>
    <property type="match status" value="1"/>
</dbReference>
<comment type="similarity">
    <text evidence="1">Belongs to the polysaccharide synthase family.</text>
</comment>
<protein>
    <submittedName>
        <fullName evidence="3">UDP-N-acetylglucosamine 4,6-dehydratase (Inverting)</fullName>
        <ecNumber evidence="3">4.2.1.115</ecNumber>
    </submittedName>
</protein>
<evidence type="ECO:0000313" key="3">
    <source>
        <dbReference type="EMBL" id="QHI38920.1"/>
    </source>
</evidence>
<feature type="domain" description="Polysaccharide biosynthesis protein CapD-like" evidence="2">
    <location>
        <begin position="4"/>
        <end position="268"/>
    </location>
</feature>
<dbReference type="Proteomes" id="UP000464657">
    <property type="component" value="Chromosome"/>
</dbReference>
<evidence type="ECO:0000259" key="2">
    <source>
        <dbReference type="Pfam" id="PF02719"/>
    </source>
</evidence>
<dbReference type="RefSeq" id="WP_160131440.1">
    <property type="nucleotide sequence ID" value="NZ_CP019288.1"/>
</dbReference>
<dbReference type="Gene3D" id="3.40.50.720">
    <property type="entry name" value="NAD(P)-binding Rossmann-like Domain"/>
    <property type="match status" value="1"/>
</dbReference>
<evidence type="ECO:0000256" key="1">
    <source>
        <dbReference type="ARBA" id="ARBA00007430"/>
    </source>
</evidence>
<dbReference type="OrthoDB" id="9803111at2"/>
<reference evidence="3 4" key="1">
    <citation type="journal article" date="2013" name="Int. J. Syst. Evol. Microbiol.">
        <title>Kordia antarctica sp. nov., isolated from Antarctic seawater.</title>
        <authorList>
            <person name="Baek K."/>
            <person name="Choi A."/>
            <person name="Kang I."/>
            <person name="Lee K."/>
            <person name="Cho J.C."/>
        </authorList>
    </citation>
    <scope>NUCLEOTIDE SEQUENCE [LARGE SCALE GENOMIC DNA]</scope>
    <source>
        <strain evidence="3 4">IMCC3317</strain>
    </source>
</reference>
<dbReference type="KEGG" id="kan:IMCC3317_43200"/>
<dbReference type="EMBL" id="CP019288">
    <property type="protein sequence ID" value="QHI38920.1"/>
    <property type="molecule type" value="Genomic_DNA"/>
</dbReference>
<evidence type="ECO:0000313" key="4">
    <source>
        <dbReference type="Proteomes" id="UP000464657"/>
    </source>
</evidence>
<keyword evidence="4" id="KW-1185">Reference proteome</keyword>
<dbReference type="PANTHER" id="PTHR43318">
    <property type="entry name" value="UDP-N-ACETYLGLUCOSAMINE 4,6-DEHYDRATASE"/>
    <property type="match status" value="1"/>
</dbReference>
<keyword evidence="3" id="KW-0456">Lyase</keyword>
<gene>
    <name evidence="3" type="primary">pseB</name>
    <name evidence="3" type="ORF">IMCC3317_43200</name>
</gene>
<organism evidence="3 4">
    <name type="scientific">Kordia antarctica</name>
    <dbReference type="NCBI Taxonomy" id="1218801"/>
    <lineage>
        <taxon>Bacteria</taxon>
        <taxon>Pseudomonadati</taxon>
        <taxon>Bacteroidota</taxon>
        <taxon>Flavobacteriia</taxon>
        <taxon>Flavobacteriales</taxon>
        <taxon>Flavobacteriaceae</taxon>
        <taxon>Kordia</taxon>
    </lineage>
</organism>
<dbReference type="InterPro" id="IPR003869">
    <property type="entry name" value="Polysac_CapD-like"/>
</dbReference>
<sequence>MKKILITGGTGFLGRALARKLKEQHHVILCGRNNYLNERVRKVLNCEVIPMDITNMDAVRETLSLTKPDVIIHAAATKYVHLAEQFPNECLDINIKGSQNIARAAIEQNVETVIGISTDKASAQTNSFYGLSKRVMEKLFLLMNDDTKTKFACVRFGNIAWSTGSVFPIWEKMLKENNNLIETTGAHMRRFIFSLDDAAKLVENCLIHIEHTKGKILCPEMKTVHMQDALDCFIELNGGNYKKIPARAGESIDEVMIDSYEVKSTSKIELGGESFFLVHNHTVENPIAEFVSTKNQENLDSSSLKKLLTFETDNIF</sequence>
<dbReference type="InterPro" id="IPR051203">
    <property type="entry name" value="Polysaccharide_Synthase-Rel"/>
</dbReference>
<accession>A0A7L4ZR17</accession>
<dbReference type="AlphaFoldDB" id="A0A7L4ZR17"/>
<name>A0A7L4ZR17_9FLAO</name>
<dbReference type="InterPro" id="IPR036291">
    <property type="entry name" value="NAD(P)-bd_dom_sf"/>
</dbReference>
<dbReference type="GO" id="GO:0016829">
    <property type="term" value="F:lyase activity"/>
    <property type="evidence" value="ECO:0007669"/>
    <property type="project" value="UniProtKB-KW"/>
</dbReference>